<organism evidence="2 3">
    <name type="scientific">Clostridium thermosuccinogenes</name>
    <dbReference type="NCBI Taxonomy" id="84032"/>
    <lineage>
        <taxon>Bacteria</taxon>
        <taxon>Bacillati</taxon>
        <taxon>Bacillota</taxon>
        <taxon>Clostridia</taxon>
        <taxon>Eubacteriales</taxon>
        <taxon>Clostridiaceae</taxon>
        <taxon>Clostridium</taxon>
    </lineage>
</organism>
<dbReference type="NCBIfam" id="TIGR04416">
    <property type="entry name" value="group_II_RT_mat"/>
    <property type="match status" value="1"/>
</dbReference>
<dbReference type="CDD" id="cd01651">
    <property type="entry name" value="RT_G2_intron"/>
    <property type="match status" value="1"/>
</dbReference>
<accession>A0A2K2EYW3</accession>
<dbReference type="PANTHER" id="PTHR34047:SF8">
    <property type="entry name" value="PROTEIN YKFC"/>
    <property type="match status" value="1"/>
</dbReference>
<keyword evidence="3" id="KW-1185">Reference proteome</keyword>
<dbReference type="InterPro" id="IPR030931">
    <property type="entry name" value="Group_II_RT_mat"/>
</dbReference>
<evidence type="ECO:0000259" key="1">
    <source>
        <dbReference type="PROSITE" id="PS50878"/>
    </source>
</evidence>
<dbReference type="SUPFAM" id="SSF56672">
    <property type="entry name" value="DNA/RNA polymerases"/>
    <property type="match status" value="1"/>
</dbReference>
<dbReference type="Proteomes" id="UP000236151">
    <property type="component" value="Unassembled WGS sequence"/>
</dbReference>
<dbReference type="KEGG" id="cthd:CDO33_06300"/>
<name>A0A2K2EYW3_9CLOT</name>
<dbReference type="KEGG" id="cthd:CDO33_17145"/>
<dbReference type="Pfam" id="PF00078">
    <property type="entry name" value="RVT_1"/>
    <property type="match status" value="1"/>
</dbReference>
<dbReference type="InterPro" id="IPR043502">
    <property type="entry name" value="DNA/RNA_pol_sf"/>
</dbReference>
<dbReference type="OrthoDB" id="9793236at2"/>
<dbReference type="Pfam" id="PF08388">
    <property type="entry name" value="GIIM"/>
    <property type="match status" value="1"/>
</dbReference>
<protein>
    <submittedName>
        <fullName evidence="2">Group II intron reverse transcriptase/maturase</fullName>
    </submittedName>
</protein>
<reference evidence="2 3" key="1">
    <citation type="submission" date="2017-06" db="EMBL/GenBank/DDBJ databases">
        <title>Investigating the central metabolism of Clostridium thermosuccinogenes.</title>
        <authorList>
            <person name="Koendjbiharie J.G."/>
            <person name="van Kranenburg R."/>
        </authorList>
    </citation>
    <scope>NUCLEOTIDE SEQUENCE [LARGE SCALE GENOMIC DNA]</scope>
    <source>
        <strain evidence="2 3">DSM 5806</strain>
    </source>
</reference>
<keyword evidence="2" id="KW-0548">Nucleotidyltransferase</keyword>
<feature type="domain" description="Reverse transcriptase" evidence="1">
    <location>
        <begin position="66"/>
        <end position="317"/>
    </location>
</feature>
<dbReference type="RefSeq" id="WP_103083307.1">
    <property type="nucleotide sequence ID" value="NZ_CP021850.1"/>
</dbReference>
<dbReference type="GO" id="GO:0003964">
    <property type="term" value="F:RNA-directed DNA polymerase activity"/>
    <property type="evidence" value="ECO:0007669"/>
    <property type="project" value="UniProtKB-KW"/>
</dbReference>
<dbReference type="InterPro" id="IPR000477">
    <property type="entry name" value="RT_dom"/>
</dbReference>
<dbReference type="EMBL" id="NIOJ01000124">
    <property type="protein sequence ID" value="PNT91883.1"/>
    <property type="molecule type" value="Genomic_DNA"/>
</dbReference>
<proteinExistence type="predicted"/>
<comment type="caution">
    <text evidence="2">The sequence shown here is derived from an EMBL/GenBank/DDBJ whole genome shotgun (WGS) entry which is preliminary data.</text>
</comment>
<dbReference type="PROSITE" id="PS50878">
    <property type="entry name" value="RT_POL"/>
    <property type="match status" value="1"/>
</dbReference>
<evidence type="ECO:0000313" key="2">
    <source>
        <dbReference type="EMBL" id="PNT91883.1"/>
    </source>
</evidence>
<keyword evidence="2" id="KW-0695">RNA-directed DNA polymerase</keyword>
<sequence length="440" mass="51699">METKLTRIAQIAKQRPKEVFTSLYHLLNENLLTQCHRELKGNKAAGIDHITKEEYEQNLAGNIANLVNRLKNHSYKPQPVRRTYIPKGNGKEVRPLGIPSYEDKIVQMGLNKILQAIYETEFMEFSYGFRPNRSCHDALRELNRIIHTGKINYIVDADIRKFFDTVDHEWMIKFLKLRIADPNINRLITKFMKSGCMEEGQLIPTDVGTPQGSIVSPTLGNIYLHYVLDLWFVKVVKKRCKGQAEIVRYADDSVFCFQYKEDAEWFYKELIQRLEKFKLKVAEEKTKIIIFGKYAEERCKAAGLNKPETFDFLGFTHYCGRSVNGKFRLMRKTSKKKFKAKVQEFKQWIKASRNLKISEIFRATSSKLIGHYQYYGITDNMRMLSKFLYNIQKLLYKWLNRRSQRKSFSLDKFNLYLKINPLPKPRIYASMHYVGASSVK</sequence>
<evidence type="ECO:0000313" key="3">
    <source>
        <dbReference type="Proteomes" id="UP000236151"/>
    </source>
</evidence>
<dbReference type="PANTHER" id="PTHR34047">
    <property type="entry name" value="NUCLEAR INTRON MATURASE 1, MITOCHONDRIAL-RELATED"/>
    <property type="match status" value="1"/>
</dbReference>
<dbReference type="InterPro" id="IPR051083">
    <property type="entry name" value="GrpII_Intron_Splice-Mob/Def"/>
</dbReference>
<dbReference type="InterPro" id="IPR013597">
    <property type="entry name" value="Mat_intron_G2"/>
</dbReference>
<dbReference type="AlphaFoldDB" id="A0A2K2EYW3"/>
<gene>
    <name evidence="2" type="primary">ltrA</name>
    <name evidence="2" type="ORF">CDQ84_19065</name>
</gene>
<keyword evidence="2" id="KW-0808">Transferase</keyword>